<gene>
    <name evidence="1" type="ORF">POCTA_138.1.T1190099</name>
</gene>
<name>A0A8S1XES9_PAROT</name>
<accession>A0A8S1XES9</accession>
<reference evidence="1" key="1">
    <citation type="submission" date="2021-01" db="EMBL/GenBank/DDBJ databases">
        <authorList>
            <consortium name="Genoscope - CEA"/>
            <person name="William W."/>
        </authorList>
    </citation>
    <scope>NUCLEOTIDE SEQUENCE</scope>
</reference>
<evidence type="ECO:0000313" key="1">
    <source>
        <dbReference type="EMBL" id="CAD8199418.1"/>
    </source>
</evidence>
<comment type="caution">
    <text evidence="1">The sequence shown here is derived from an EMBL/GenBank/DDBJ whole genome shotgun (WGS) entry which is preliminary data.</text>
</comment>
<dbReference type="Proteomes" id="UP000683925">
    <property type="component" value="Unassembled WGS sequence"/>
</dbReference>
<evidence type="ECO:0000313" key="2">
    <source>
        <dbReference type="Proteomes" id="UP000683925"/>
    </source>
</evidence>
<keyword evidence="2" id="KW-1185">Reference proteome</keyword>
<dbReference type="AlphaFoldDB" id="A0A8S1XES9"/>
<sequence>MRTNKIEHEVESQLYSTFEKFHLILDKTKKPLRNIYIKWIKKNLVWKFYKNQVLDSLKIDPQYFCLSKLLILGRK</sequence>
<protein>
    <submittedName>
        <fullName evidence="1">Uncharacterized protein</fullName>
    </submittedName>
</protein>
<proteinExistence type="predicted"/>
<organism evidence="1 2">
    <name type="scientific">Paramecium octaurelia</name>
    <dbReference type="NCBI Taxonomy" id="43137"/>
    <lineage>
        <taxon>Eukaryota</taxon>
        <taxon>Sar</taxon>
        <taxon>Alveolata</taxon>
        <taxon>Ciliophora</taxon>
        <taxon>Intramacronucleata</taxon>
        <taxon>Oligohymenophorea</taxon>
        <taxon>Peniculida</taxon>
        <taxon>Parameciidae</taxon>
        <taxon>Paramecium</taxon>
    </lineage>
</organism>
<dbReference type="EMBL" id="CAJJDP010000119">
    <property type="protein sequence ID" value="CAD8199418.1"/>
    <property type="molecule type" value="Genomic_DNA"/>
</dbReference>